<dbReference type="RefSeq" id="WP_103287226.1">
    <property type="nucleotide sequence ID" value="NZ_LT981265.1"/>
</dbReference>
<keyword evidence="1" id="KW-0963">Cytoplasm</keyword>
<keyword evidence="4" id="KW-0658">Purine biosynthesis</keyword>
<name>A0A2K5AQU2_9ARCH</name>
<evidence type="ECO:0000256" key="5">
    <source>
        <dbReference type="ARBA" id="ARBA00022840"/>
    </source>
</evidence>
<dbReference type="InterPro" id="IPR036604">
    <property type="entry name" value="PurS-like_sf"/>
</dbReference>
<keyword evidence="5" id="KW-0067">ATP-binding</keyword>
<dbReference type="EMBL" id="LT981265">
    <property type="protein sequence ID" value="SPC34022.1"/>
    <property type="molecule type" value="Genomic_DNA"/>
</dbReference>
<dbReference type="KEGG" id="ncv:NCAV_0844"/>
<dbReference type="GO" id="GO:0005524">
    <property type="term" value="F:ATP binding"/>
    <property type="evidence" value="ECO:0007669"/>
    <property type="project" value="UniProtKB-KW"/>
</dbReference>
<accession>A0A2K5AQU2</accession>
<dbReference type="SUPFAM" id="SSF82697">
    <property type="entry name" value="PurS-like"/>
    <property type="match status" value="1"/>
</dbReference>
<evidence type="ECO:0000256" key="4">
    <source>
        <dbReference type="ARBA" id="ARBA00022755"/>
    </source>
</evidence>
<evidence type="ECO:0000256" key="1">
    <source>
        <dbReference type="ARBA" id="ARBA00022490"/>
    </source>
</evidence>
<organism evidence="7 8">
    <name type="scientific">Candidatus Nitrosocaldus cavascurensis</name>
    <dbReference type="NCBI Taxonomy" id="2058097"/>
    <lineage>
        <taxon>Archaea</taxon>
        <taxon>Nitrososphaerota</taxon>
        <taxon>Nitrososphaeria</taxon>
        <taxon>Candidatus Nitrosocaldales</taxon>
        <taxon>Candidatus Nitrosocaldaceae</taxon>
        <taxon>Candidatus Nitrosocaldus</taxon>
    </lineage>
</organism>
<dbReference type="Pfam" id="PF02700">
    <property type="entry name" value="PurS"/>
    <property type="match status" value="1"/>
</dbReference>
<keyword evidence="2 7" id="KW-0436">Ligase</keyword>
<reference evidence="8" key="1">
    <citation type="submission" date="2018-01" db="EMBL/GenBank/DDBJ databases">
        <authorList>
            <person name="Kerou L M."/>
        </authorList>
    </citation>
    <scope>NUCLEOTIDE SEQUENCE [LARGE SCALE GENOMIC DNA]</scope>
    <source>
        <strain evidence="8">SCU2</strain>
    </source>
</reference>
<dbReference type="GO" id="GO:0009152">
    <property type="term" value="P:purine ribonucleotide biosynthetic process"/>
    <property type="evidence" value="ECO:0007669"/>
    <property type="project" value="UniProtKB-UniRule"/>
</dbReference>
<proteinExistence type="predicted"/>
<dbReference type="Proteomes" id="UP000236248">
    <property type="component" value="Chromosome NCAV"/>
</dbReference>
<dbReference type="PANTHER" id="PTHR34696:SF1">
    <property type="entry name" value="PHOSPHORIBOSYLFORMYLGLYCINAMIDINE SYNTHASE SUBUNIT PURS"/>
    <property type="match status" value="1"/>
</dbReference>
<dbReference type="AlphaFoldDB" id="A0A2K5AQU2"/>
<keyword evidence="8" id="KW-1185">Reference proteome</keyword>
<gene>
    <name evidence="7" type="primary">purS</name>
    <name evidence="7" type="ORF">NCAV_0844</name>
</gene>
<evidence type="ECO:0000256" key="6">
    <source>
        <dbReference type="NCBIfam" id="TIGR00302"/>
    </source>
</evidence>
<dbReference type="NCBIfam" id="TIGR00302">
    <property type="entry name" value="phosphoribosylformylglycinamidine synthase subunit PurS"/>
    <property type="match status" value="1"/>
</dbReference>
<evidence type="ECO:0000256" key="3">
    <source>
        <dbReference type="ARBA" id="ARBA00022741"/>
    </source>
</evidence>
<evidence type="ECO:0000256" key="2">
    <source>
        <dbReference type="ARBA" id="ARBA00022598"/>
    </source>
</evidence>
<dbReference type="PANTHER" id="PTHR34696">
    <property type="entry name" value="PHOSPHORIBOSYLFORMYLGLYCINAMIDINE SYNTHASE SUBUNIT PURS"/>
    <property type="match status" value="1"/>
</dbReference>
<evidence type="ECO:0000313" key="8">
    <source>
        <dbReference type="Proteomes" id="UP000236248"/>
    </source>
</evidence>
<keyword evidence="3" id="KW-0547">Nucleotide-binding</keyword>
<dbReference type="InterPro" id="IPR003850">
    <property type="entry name" value="PurS"/>
</dbReference>
<protein>
    <recommendedName>
        <fullName evidence="6">Phosphoribosylformylglycinamidine synthase subunit PurS</fullName>
    </recommendedName>
</protein>
<evidence type="ECO:0000313" key="7">
    <source>
        <dbReference type="EMBL" id="SPC34022.1"/>
    </source>
</evidence>
<dbReference type="GeneID" id="41594902"/>
<dbReference type="Gene3D" id="3.30.1280.10">
    <property type="entry name" value="Phosphoribosylformylglycinamidine synthase subunit PurS"/>
    <property type="match status" value="1"/>
</dbReference>
<sequence>MPVYKVNVLIENKPYISDPEGDTILKDLVLKGGYQQVRSIRVAKMLKVEVEAKSVEDAREMVRRMCDELRLYNPMLSICRVE</sequence>
<dbReference type="GO" id="GO:0004642">
    <property type="term" value="F:phosphoribosylformylglycinamidine synthase activity"/>
    <property type="evidence" value="ECO:0007669"/>
    <property type="project" value="UniProtKB-UniRule"/>
</dbReference>